<evidence type="ECO:0008006" key="3">
    <source>
        <dbReference type="Google" id="ProtNLM"/>
    </source>
</evidence>
<dbReference type="InterPro" id="IPR032710">
    <property type="entry name" value="NTF2-like_dom_sf"/>
</dbReference>
<dbReference type="SUPFAM" id="SSF54427">
    <property type="entry name" value="NTF2-like"/>
    <property type="match status" value="1"/>
</dbReference>
<dbReference type="EMBL" id="BMME01000001">
    <property type="protein sequence ID" value="GGJ95352.1"/>
    <property type="molecule type" value="Genomic_DNA"/>
</dbReference>
<proteinExistence type="predicted"/>
<accession>A0ABQ2E550</accession>
<organism evidence="1 2">
    <name type="scientific">Luteimonas terricola</name>
    <dbReference type="NCBI Taxonomy" id="645597"/>
    <lineage>
        <taxon>Bacteria</taxon>
        <taxon>Pseudomonadati</taxon>
        <taxon>Pseudomonadota</taxon>
        <taxon>Gammaproteobacteria</taxon>
        <taxon>Lysobacterales</taxon>
        <taxon>Lysobacteraceae</taxon>
        <taxon>Luteimonas</taxon>
    </lineage>
</organism>
<reference evidence="2" key="1">
    <citation type="journal article" date="2019" name="Int. J. Syst. Evol. Microbiol.">
        <title>The Global Catalogue of Microorganisms (GCM) 10K type strain sequencing project: providing services to taxonomists for standard genome sequencing and annotation.</title>
        <authorList>
            <consortium name="The Broad Institute Genomics Platform"/>
            <consortium name="The Broad Institute Genome Sequencing Center for Infectious Disease"/>
            <person name="Wu L."/>
            <person name="Ma J."/>
        </authorList>
    </citation>
    <scope>NUCLEOTIDE SEQUENCE [LARGE SCALE GENOMIC DNA]</scope>
    <source>
        <strain evidence="2">CGMCC 1.8985</strain>
    </source>
</reference>
<gene>
    <name evidence="1" type="ORF">GCM10011394_00040</name>
</gene>
<evidence type="ECO:0000313" key="1">
    <source>
        <dbReference type="EMBL" id="GGJ95352.1"/>
    </source>
</evidence>
<evidence type="ECO:0000313" key="2">
    <source>
        <dbReference type="Proteomes" id="UP000599009"/>
    </source>
</evidence>
<name>A0ABQ2E550_9GAMM</name>
<dbReference type="Proteomes" id="UP000599009">
    <property type="component" value="Unassembled WGS sequence"/>
</dbReference>
<keyword evidence="2" id="KW-1185">Reference proteome</keyword>
<protein>
    <recommendedName>
        <fullName evidence="3">Nuclear transport factor 2 family protein</fullName>
    </recommendedName>
</protein>
<comment type="caution">
    <text evidence="1">The sequence shown here is derived from an EMBL/GenBank/DDBJ whole genome shotgun (WGS) entry which is preliminary data.</text>
</comment>
<dbReference type="RefSeq" id="WP_132987186.1">
    <property type="nucleotide sequence ID" value="NZ_BMME01000001.1"/>
</dbReference>
<sequence>MELTQLEALRAYARSLNTLTVEPLEPLLADDFTYESQSVFSALESKEDFLNYFRPKLQTIAASGSAVFAEMGTVSAYGGLQPCVVLAQGERESLVGLVLAKVQDGMLKRLDLCIVPPPQSAERSGEYPA</sequence>